<accession>A0A9W7ERE0</accession>
<keyword evidence="2" id="KW-1133">Transmembrane helix</keyword>
<keyword evidence="2" id="KW-0472">Membrane</keyword>
<proteinExistence type="predicted"/>
<feature type="transmembrane region" description="Helical" evidence="2">
    <location>
        <begin position="52"/>
        <end position="72"/>
    </location>
</feature>
<organism evidence="3 4">
    <name type="scientific">Triparma verrucosa</name>
    <dbReference type="NCBI Taxonomy" id="1606542"/>
    <lineage>
        <taxon>Eukaryota</taxon>
        <taxon>Sar</taxon>
        <taxon>Stramenopiles</taxon>
        <taxon>Ochrophyta</taxon>
        <taxon>Bolidophyceae</taxon>
        <taxon>Parmales</taxon>
        <taxon>Triparmaceae</taxon>
        <taxon>Triparma</taxon>
    </lineage>
</organism>
<reference evidence="4" key="1">
    <citation type="journal article" date="2023" name="Commun. Biol.">
        <title>Genome analysis of Parmales, the sister group of diatoms, reveals the evolutionary specialization of diatoms from phago-mixotrophs to photoautotrophs.</title>
        <authorList>
            <person name="Ban H."/>
            <person name="Sato S."/>
            <person name="Yoshikawa S."/>
            <person name="Yamada K."/>
            <person name="Nakamura Y."/>
            <person name="Ichinomiya M."/>
            <person name="Sato N."/>
            <person name="Blanc-Mathieu R."/>
            <person name="Endo H."/>
            <person name="Kuwata A."/>
            <person name="Ogata H."/>
        </authorList>
    </citation>
    <scope>NUCLEOTIDE SEQUENCE [LARGE SCALE GENOMIC DNA]</scope>
    <source>
        <strain evidence="4">NIES 3699</strain>
    </source>
</reference>
<evidence type="ECO:0000256" key="1">
    <source>
        <dbReference type="SAM" id="MobiDB-lite"/>
    </source>
</evidence>
<evidence type="ECO:0000313" key="3">
    <source>
        <dbReference type="EMBL" id="GMH87185.1"/>
    </source>
</evidence>
<name>A0A9W7ERE0_9STRA</name>
<dbReference type="EMBL" id="BRXX01000069">
    <property type="protein sequence ID" value="GMH87185.1"/>
    <property type="molecule type" value="Genomic_DNA"/>
</dbReference>
<dbReference type="Proteomes" id="UP001165160">
    <property type="component" value="Unassembled WGS sequence"/>
</dbReference>
<keyword evidence="2" id="KW-0812">Transmembrane</keyword>
<feature type="transmembrane region" description="Helical" evidence="2">
    <location>
        <begin position="84"/>
        <end position="103"/>
    </location>
</feature>
<comment type="caution">
    <text evidence="3">The sequence shown here is derived from an EMBL/GenBank/DDBJ whole genome shotgun (WGS) entry which is preliminary data.</text>
</comment>
<feature type="compositionally biased region" description="Polar residues" evidence="1">
    <location>
        <begin position="7"/>
        <end position="20"/>
    </location>
</feature>
<feature type="region of interest" description="Disordered" evidence="1">
    <location>
        <begin position="1"/>
        <end position="23"/>
    </location>
</feature>
<keyword evidence="4" id="KW-1185">Reference proteome</keyword>
<evidence type="ECO:0000313" key="4">
    <source>
        <dbReference type="Proteomes" id="UP001165160"/>
    </source>
</evidence>
<gene>
    <name evidence="3" type="ORF">TrVE_jg6897</name>
</gene>
<sequence length="186" mass="20725">MQRRARNANSSATVDSSLQEDTVEPINDQEQEIQIDTLINCSVSQNIAFRKLLLLILSASPLLSLLTPNGIAPISQLFRDFGHVNLLSCYMYLAFLNYANYLAHLKTRCSVLNPKAPSKSLTIPLQAYIVASTLGLKYLGVANVHDLSVFIISLINGITFYADYSSHSDRVEINKLRGQKYHYSDA</sequence>
<evidence type="ECO:0000256" key="2">
    <source>
        <dbReference type="SAM" id="Phobius"/>
    </source>
</evidence>
<dbReference type="AlphaFoldDB" id="A0A9W7ERE0"/>
<protein>
    <submittedName>
        <fullName evidence="3">Uncharacterized protein</fullName>
    </submittedName>
</protein>